<dbReference type="PROSITE" id="PS50975">
    <property type="entry name" value="ATP_GRASP"/>
    <property type="match status" value="1"/>
</dbReference>
<dbReference type="InterPro" id="IPR005481">
    <property type="entry name" value="BC-like_N"/>
</dbReference>
<dbReference type="SUPFAM" id="SSF52440">
    <property type="entry name" value="PreATP-grasp domain"/>
    <property type="match status" value="1"/>
</dbReference>
<dbReference type="InterPro" id="IPR013815">
    <property type="entry name" value="ATP_grasp_subdomain_1"/>
</dbReference>
<evidence type="ECO:0000256" key="19">
    <source>
        <dbReference type="RuleBase" id="RU365063"/>
    </source>
</evidence>
<dbReference type="Gene3D" id="3.40.50.20">
    <property type="match status" value="1"/>
</dbReference>
<evidence type="ECO:0000256" key="3">
    <source>
        <dbReference type="ARBA" id="ARBA00011750"/>
    </source>
</evidence>
<evidence type="ECO:0000256" key="17">
    <source>
        <dbReference type="ARBA" id="ARBA00048600"/>
    </source>
</evidence>
<dbReference type="PROSITE" id="PS00866">
    <property type="entry name" value="CPSASE_1"/>
    <property type="match status" value="1"/>
</dbReference>
<evidence type="ECO:0000259" key="21">
    <source>
        <dbReference type="PROSITE" id="PS50979"/>
    </source>
</evidence>
<evidence type="ECO:0000256" key="5">
    <source>
        <dbReference type="ARBA" id="ARBA00017242"/>
    </source>
</evidence>
<dbReference type="Gene3D" id="3.30.1490.20">
    <property type="entry name" value="ATP-grasp fold, A domain"/>
    <property type="match status" value="1"/>
</dbReference>
<evidence type="ECO:0000256" key="14">
    <source>
        <dbReference type="ARBA" id="ARBA00023160"/>
    </source>
</evidence>
<keyword evidence="12" id="KW-0460">Magnesium</keyword>
<comment type="function">
    <text evidence="1 19">This protein is a component of the acetyl coenzyme A carboxylase complex; first, biotin carboxylase catalyzes the carboxylation of the carrier protein and then the transcarboxylase transfers the carboxyl group to form malonyl-CoA.</text>
</comment>
<dbReference type="PROSITE" id="PS50979">
    <property type="entry name" value="BC"/>
    <property type="match status" value="1"/>
</dbReference>
<evidence type="ECO:0000256" key="16">
    <source>
        <dbReference type="ARBA" id="ARBA00033786"/>
    </source>
</evidence>
<keyword evidence="14 19" id="KW-0275">Fatty acid biosynthesis</keyword>
<comment type="pathway">
    <text evidence="2 19">Lipid metabolism; malonyl-CoA biosynthesis; malonyl-CoA from acetyl-CoA: step 1/1.</text>
</comment>
<dbReference type="InterPro" id="IPR016185">
    <property type="entry name" value="PreATP-grasp_dom_sf"/>
</dbReference>
<dbReference type="PANTHER" id="PTHR48095:SF2">
    <property type="entry name" value="BIOTIN CARBOXYLASE, CHLOROPLASTIC"/>
    <property type="match status" value="1"/>
</dbReference>
<feature type="domain" description="Biotin carboxylation" evidence="21">
    <location>
        <begin position="1"/>
        <end position="444"/>
    </location>
</feature>
<dbReference type="Proteomes" id="UP001269144">
    <property type="component" value="Unassembled WGS sequence"/>
</dbReference>
<keyword evidence="15 19" id="KW-0092">Biotin</keyword>
<dbReference type="EC" id="6.3.4.14" evidence="4 19"/>
<dbReference type="SUPFAM" id="SSF56059">
    <property type="entry name" value="Glutathione synthetase ATP-binding domain-like"/>
    <property type="match status" value="1"/>
</dbReference>
<dbReference type="SUPFAM" id="SSF51246">
    <property type="entry name" value="Rudiment single hybrid motif"/>
    <property type="match status" value="1"/>
</dbReference>
<evidence type="ECO:0000256" key="12">
    <source>
        <dbReference type="ARBA" id="ARBA00022842"/>
    </source>
</evidence>
<evidence type="ECO:0000256" key="18">
    <source>
        <dbReference type="PROSITE-ProRule" id="PRU00409"/>
    </source>
</evidence>
<dbReference type="EMBL" id="JAVQLW010000001">
    <property type="protein sequence ID" value="MDS9468316.1"/>
    <property type="molecule type" value="Genomic_DNA"/>
</dbReference>
<name>A0ABU2HTE2_9RHOB</name>
<dbReference type="NCBIfam" id="TIGR00514">
    <property type="entry name" value="accC"/>
    <property type="match status" value="1"/>
</dbReference>
<feature type="domain" description="ATP-grasp" evidence="20">
    <location>
        <begin position="120"/>
        <end position="316"/>
    </location>
</feature>
<evidence type="ECO:0000256" key="2">
    <source>
        <dbReference type="ARBA" id="ARBA00004956"/>
    </source>
</evidence>
<evidence type="ECO:0000256" key="11">
    <source>
        <dbReference type="ARBA" id="ARBA00022840"/>
    </source>
</evidence>
<keyword evidence="10 19" id="KW-0276">Fatty acid metabolism</keyword>
<keyword evidence="7 19" id="KW-0436">Ligase</keyword>
<dbReference type="RefSeq" id="WP_311160503.1">
    <property type="nucleotide sequence ID" value="NZ_JAVQLW010000001.1"/>
</dbReference>
<dbReference type="InterPro" id="IPR005479">
    <property type="entry name" value="CPAse_ATP-bd"/>
</dbReference>
<keyword evidence="13 19" id="KW-0443">Lipid metabolism</keyword>
<reference evidence="23" key="1">
    <citation type="submission" date="2023-07" db="EMBL/GenBank/DDBJ databases">
        <title>Paracoccus sp. MBLB3053 whole genome sequence.</title>
        <authorList>
            <person name="Hwang C.Y."/>
            <person name="Cho E.-S."/>
            <person name="Seo M.-J."/>
        </authorList>
    </citation>
    <scope>NUCLEOTIDE SEQUENCE [LARGE SCALE GENOMIC DNA]</scope>
    <source>
        <strain evidence="23">MBLB3053</strain>
    </source>
</reference>
<dbReference type="InterPro" id="IPR011761">
    <property type="entry name" value="ATP-grasp"/>
</dbReference>
<dbReference type="NCBIfam" id="NF006367">
    <property type="entry name" value="PRK08591.1"/>
    <property type="match status" value="1"/>
</dbReference>
<accession>A0ABU2HTE2</accession>
<keyword evidence="11 18" id="KW-0067">ATP-binding</keyword>
<evidence type="ECO:0000256" key="6">
    <source>
        <dbReference type="ARBA" id="ARBA00022516"/>
    </source>
</evidence>
<dbReference type="GO" id="GO:0004075">
    <property type="term" value="F:biotin carboxylase activity"/>
    <property type="evidence" value="ECO:0007669"/>
    <property type="project" value="UniProtKB-EC"/>
</dbReference>
<keyword evidence="8" id="KW-0479">Metal-binding</keyword>
<evidence type="ECO:0000256" key="15">
    <source>
        <dbReference type="ARBA" id="ARBA00023267"/>
    </source>
</evidence>
<dbReference type="Pfam" id="PF00289">
    <property type="entry name" value="Biotin_carb_N"/>
    <property type="match status" value="1"/>
</dbReference>
<sequence>MFDKILIANRGEIALRVIRACREMGIASVAVHSTADSDAMHVRMADESVCIGPPSSTESYLSMSAIIAACEITGAQAIHPGYGFLSENAGFVQMVEDHGIAFIGPSAEHIRIMGDKITAKDTAKALGIPVVPGSDGGVADVAAARKVAAEIGYPVIIKATAGGGGRGMKVAHDEIGLENAFRTARSEAKAAFGNDEVYIEKYLQRPRHIEIQVFGDGKGRAVHLGERDCSLQRRHQKVLEEAPGPVITPEQRAKIGEICASAMSELGYRGAGTIEFLFEDGEFYFIEMNTRLQVEHPVTEAIFGVDLVRQQILVAAGEEMEFRQEDLEIRGHSIEVRINAEKLPNFTPSPGRITQYHAPGGLGVRMDSAIYDGYRIPPYYDSLIGKLIVHGRDRREAIARLDRALGELIVDGVDTTVPLFRALLQNPDVLNGDYSIHWLERWLAQLANPDS</sequence>
<evidence type="ECO:0000256" key="9">
    <source>
        <dbReference type="ARBA" id="ARBA00022741"/>
    </source>
</evidence>
<dbReference type="PANTHER" id="PTHR48095">
    <property type="entry name" value="PYRUVATE CARBOXYLASE SUBUNIT A"/>
    <property type="match status" value="1"/>
</dbReference>
<dbReference type="SMART" id="SM00878">
    <property type="entry name" value="Biotin_carb_C"/>
    <property type="match status" value="1"/>
</dbReference>
<evidence type="ECO:0000256" key="13">
    <source>
        <dbReference type="ARBA" id="ARBA00023098"/>
    </source>
</evidence>
<dbReference type="Pfam" id="PF02786">
    <property type="entry name" value="CPSase_L_D2"/>
    <property type="match status" value="1"/>
</dbReference>
<evidence type="ECO:0000256" key="8">
    <source>
        <dbReference type="ARBA" id="ARBA00022723"/>
    </source>
</evidence>
<organism evidence="22 23">
    <name type="scientific">Paracoccus aurantius</name>
    <dbReference type="NCBI Taxonomy" id="3073814"/>
    <lineage>
        <taxon>Bacteria</taxon>
        <taxon>Pseudomonadati</taxon>
        <taxon>Pseudomonadota</taxon>
        <taxon>Alphaproteobacteria</taxon>
        <taxon>Rhodobacterales</taxon>
        <taxon>Paracoccaceae</taxon>
        <taxon>Paracoccus</taxon>
    </lineage>
</organism>
<dbReference type="Gene3D" id="3.30.470.20">
    <property type="entry name" value="ATP-grasp fold, B domain"/>
    <property type="match status" value="1"/>
</dbReference>
<evidence type="ECO:0000259" key="20">
    <source>
        <dbReference type="PROSITE" id="PS50975"/>
    </source>
</evidence>
<evidence type="ECO:0000256" key="4">
    <source>
        <dbReference type="ARBA" id="ARBA00013263"/>
    </source>
</evidence>
<dbReference type="InterPro" id="IPR051602">
    <property type="entry name" value="ACC_Biotin_Carboxylase"/>
</dbReference>
<dbReference type="InterPro" id="IPR011764">
    <property type="entry name" value="Biotin_carboxylation_dom"/>
</dbReference>
<comment type="catalytic activity">
    <reaction evidence="17 19">
        <text>N(6)-biotinyl-L-lysyl-[protein] + hydrogencarbonate + ATP = N(6)-carboxybiotinyl-L-lysyl-[protein] + ADP + phosphate + H(+)</text>
        <dbReference type="Rhea" id="RHEA:13501"/>
        <dbReference type="Rhea" id="RHEA-COMP:10505"/>
        <dbReference type="Rhea" id="RHEA-COMP:10506"/>
        <dbReference type="ChEBI" id="CHEBI:15378"/>
        <dbReference type="ChEBI" id="CHEBI:17544"/>
        <dbReference type="ChEBI" id="CHEBI:30616"/>
        <dbReference type="ChEBI" id="CHEBI:43474"/>
        <dbReference type="ChEBI" id="CHEBI:83144"/>
        <dbReference type="ChEBI" id="CHEBI:83145"/>
        <dbReference type="ChEBI" id="CHEBI:456216"/>
        <dbReference type="EC" id="6.3.4.14"/>
    </reaction>
</comment>
<gene>
    <name evidence="22" type="primary">accC</name>
    <name evidence="22" type="ORF">RGQ15_12140</name>
</gene>
<keyword evidence="9 18" id="KW-0547">Nucleotide-binding</keyword>
<protein>
    <recommendedName>
        <fullName evidence="5 19">Biotin carboxylase</fullName>
        <ecNumber evidence="4 19">6.3.4.14</ecNumber>
    </recommendedName>
    <alternativeName>
        <fullName evidence="16 19">Acetyl-coenzyme A carboxylase biotin carboxylase subunit A</fullName>
    </alternativeName>
</protein>
<dbReference type="InterPro" id="IPR011054">
    <property type="entry name" value="Rudment_hybrid_motif"/>
</dbReference>
<dbReference type="PROSITE" id="PS00867">
    <property type="entry name" value="CPSASE_2"/>
    <property type="match status" value="1"/>
</dbReference>
<evidence type="ECO:0000256" key="10">
    <source>
        <dbReference type="ARBA" id="ARBA00022832"/>
    </source>
</evidence>
<keyword evidence="6 19" id="KW-0444">Lipid biosynthesis</keyword>
<evidence type="ECO:0000256" key="7">
    <source>
        <dbReference type="ARBA" id="ARBA00022598"/>
    </source>
</evidence>
<comment type="subunit">
    <text evidence="3 19">Acetyl-CoA carboxylase is a heterohexamer of biotin carboxyl carrier protein, biotin carboxylase and the two subunits of carboxyl transferase in a 2:2 complex.</text>
</comment>
<proteinExistence type="predicted"/>
<evidence type="ECO:0000256" key="1">
    <source>
        <dbReference type="ARBA" id="ARBA00003761"/>
    </source>
</evidence>
<evidence type="ECO:0000313" key="22">
    <source>
        <dbReference type="EMBL" id="MDS9468316.1"/>
    </source>
</evidence>
<comment type="caution">
    <text evidence="22">The sequence shown here is derived from an EMBL/GenBank/DDBJ whole genome shotgun (WGS) entry which is preliminary data.</text>
</comment>
<dbReference type="Pfam" id="PF02785">
    <property type="entry name" value="Biotin_carb_C"/>
    <property type="match status" value="1"/>
</dbReference>
<keyword evidence="23" id="KW-1185">Reference proteome</keyword>
<evidence type="ECO:0000313" key="23">
    <source>
        <dbReference type="Proteomes" id="UP001269144"/>
    </source>
</evidence>
<dbReference type="InterPro" id="IPR005482">
    <property type="entry name" value="Biotin_COase_C"/>
</dbReference>
<dbReference type="InterPro" id="IPR004549">
    <property type="entry name" value="Acetyl_CoA_COase_biotin_COase"/>
</dbReference>